<organism evidence="4">
    <name type="scientific">Enterobius vermicularis</name>
    <name type="common">Human pinworm</name>
    <dbReference type="NCBI Taxonomy" id="51028"/>
    <lineage>
        <taxon>Eukaryota</taxon>
        <taxon>Metazoa</taxon>
        <taxon>Ecdysozoa</taxon>
        <taxon>Nematoda</taxon>
        <taxon>Chromadorea</taxon>
        <taxon>Rhabditida</taxon>
        <taxon>Spirurina</taxon>
        <taxon>Oxyuridomorpha</taxon>
        <taxon>Oxyuroidea</taxon>
        <taxon>Oxyuridae</taxon>
        <taxon>Enterobius</taxon>
    </lineage>
</organism>
<accession>A0A0N4VF50</accession>
<keyword evidence="3" id="KW-1185">Reference proteome</keyword>
<name>A0A0N4VF50_ENTVE</name>
<feature type="region of interest" description="Disordered" evidence="1">
    <location>
        <begin position="1"/>
        <end position="26"/>
    </location>
</feature>
<feature type="compositionally biased region" description="Basic residues" evidence="1">
    <location>
        <begin position="7"/>
        <end position="24"/>
    </location>
</feature>
<feature type="region of interest" description="Disordered" evidence="1">
    <location>
        <begin position="41"/>
        <end position="61"/>
    </location>
</feature>
<proteinExistence type="predicted"/>
<dbReference type="AlphaFoldDB" id="A0A0N4VF50"/>
<reference evidence="2 3" key="2">
    <citation type="submission" date="2018-10" db="EMBL/GenBank/DDBJ databases">
        <authorList>
            <consortium name="Pathogen Informatics"/>
        </authorList>
    </citation>
    <scope>NUCLEOTIDE SEQUENCE [LARGE SCALE GENOMIC DNA]</scope>
</reference>
<sequence>MRERWKERKKKVRKRLRSRRKKKQTAVGLAVVGREQKCRGSVKEDWSGNQRRERSRERKGASIAFEDKTAAEGILGSIYRGFDERFPCFRSFKVIFNVGWALLSSWLPLASSITTAKATAAATKLFEKKNETIFGKQRKNFPPPLYKGSVWL</sequence>
<reference evidence="4" key="1">
    <citation type="submission" date="2017-02" db="UniProtKB">
        <authorList>
            <consortium name="WormBaseParasite"/>
        </authorList>
    </citation>
    <scope>IDENTIFICATION</scope>
</reference>
<protein>
    <submittedName>
        <fullName evidence="2 4">Uncharacterized protein</fullName>
    </submittedName>
</protein>
<dbReference type="WBParaSite" id="EVEC_0000936101-mRNA-1">
    <property type="protein sequence ID" value="EVEC_0000936101-mRNA-1"/>
    <property type="gene ID" value="EVEC_0000936101"/>
</dbReference>
<evidence type="ECO:0000313" key="4">
    <source>
        <dbReference type="WBParaSite" id="EVEC_0000936101-mRNA-1"/>
    </source>
</evidence>
<evidence type="ECO:0000313" key="3">
    <source>
        <dbReference type="Proteomes" id="UP000274131"/>
    </source>
</evidence>
<dbReference type="Proteomes" id="UP000274131">
    <property type="component" value="Unassembled WGS sequence"/>
</dbReference>
<dbReference type="EMBL" id="UXUI01009602">
    <property type="protein sequence ID" value="VDD94020.1"/>
    <property type="molecule type" value="Genomic_DNA"/>
</dbReference>
<evidence type="ECO:0000313" key="2">
    <source>
        <dbReference type="EMBL" id="VDD94020.1"/>
    </source>
</evidence>
<evidence type="ECO:0000256" key="1">
    <source>
        <dbReference type="SAM" id="MobiDB-lite"/>
    </source>
</evidence>
<gene>
    <name evidence="2" type="ORF">EVEC_LOCUS8771</name>
</gene>